<evidence type="ECO:0000313" key="3">
    <source>
        <dbReference type="Proteomes" id="UP000298030"/>
    </source>
</evidence>
<evidence type="ECO:0000313" key="2">
    <source>
        <dbReference type="EMBL" id="TEB29079.1"/>
    </source>
</evidence>
<keyword evidence="3" id="KW-1185">Reference proteome</keyword>
<dbReference type="EMBL" id="QPFP01000029">
    <property type="protein sequence ID" value="TEB29079.1"/>
    <property type="molecule type" value="Genomic_DNA"/>
</dbReference>
<organism evidence="2 3">
    <name type="scientific">Coprinellus micaceus</name>
    <name type="common">Glistening ink-cap mushroom</name>
    <name type="synonym">Coprinus micaceus</name>
    <dbReference type="NCBI Taxonomy" id="71717"/>
    <lineage>
        <taxon>Eukaryota</taxon>
        <taxon>Fungi</taxon>
        <taxon>Dikarya</taxon>
        <taxon>Basidiomycota</taxon>
        <taxon>Agaricomycotina</taxon>
        <taxon>Agaricomycetes</taxon>
        <taxon>Agaricomycetidae</taxon>
        <taxon>Agaricales</taxon>
        <taxon>Agaricineae</taxon>
        <taxon>Psathyrellaceae</taxon>
        <taxon>Coprinellus</taxon>
    </lineage>
</organism>
<reference evidence="2 3" key="1">
    <citation type="journal article" date="2019" name="Nat. Ecol. Evol.">
        <title>Megaphylogeny resolves global patterns of mushroom evolution.</title>
        <authorList>
            <person name="Varga T."/>
            <person name="Krizsan K."/>
            <person name="Foldi C."/>
            <person name="Dima B."/>
            <person name="Sanchez-Garcia M."/>
            <person name="Sanchez-Ramirez S."/>
            <person name="Szollosi G.J."/>
            <person name="Szarkandi J.G."/>
            <person name="Papp V."/>
            <person name="Albert L."/>
            <person name="Andreopoulos W."/>
            <person name="Angelini C."/>
            <person name="Antonin V."/>
            <person name="Barry K.W."/>
            <person name="Bougher N.L."/>
            <person name="Buchanan P."/>
            <person name="Buyck B."/>
            <person name="Bense V."/>
            <person name="Catcheside P."/>
            <person name="Chovatia M."/>
            <person name="Cooper J."/>
            <person name="Damon W."/>
            <person name="Desjardin D."/>
            <person name="Finy P."/>
            <person name="Geml J."/>
            <person name="Haridas S."/>
            <person name="Hughes K."/>
            <person name="Justo A."/>
            <person name="Karasinski D."/>
            <person name="Kautmanova I."/>
            <person name="Kiss B."/>
            <person name="Kocsube S."/>
            <person name="Kotiranta H."/>
            <person name="LaButti K.M."/>
            <person name="Lechner B.E."/>
            <person name="Liimatainen K."/>
            <person name="Lipzen A."/>
            <person name="Lukacs Z."/>
            <person name="Mihaltcheva S."/>
            <person name="Morgado L.N."/>
            <person name="Niskanen T."/>
            <person name="Noordeloos M.E."/>
            <person name="Ohm R.A."/>
            <person name="Ortiz-Santana B."/>
            <person name="Ovrebo C."/>
            <person name="Racz N."/>
            <person name="Riley R."/>
            <person name="Savchenko A."/>
            <person name="Shiryaev A."/>
            <person name="Soop K."/>
            <person name="Spirin V."/>
            <person name="Szebenyi C."/>
            <person name="Tomsovsky M."/>
            <person name="Tulloss R.E."/>
            <person name="Uehling J."/>
            <person name="Grigoriev I.V."/>
            <person name="Vagvolgyi C."/>
            <person name="Papp T."/>
            <person name="Martin F.M."/>
            <person name="Miettinen O."/>
            <person name="Hibbett D.S."/>
            <person name="Nagy L.G."/>
        </authorList>
    </citation>
    <scope>NUCLEOTIDE SEQUENCE [LARGE SCALE GENOMIC DNA]</scope>
    <source>
        <strain evidence="2 3">FP101781</strain>
    </source>
</reference>
<proteinExistence type="predicted"/>
<keyword evidence="1" id="KW-0732">Signal</keyword>
<feature type="signal peptide" evidence="1">
    <location>
        <begin position="1"/>
        <end position="23"/>
    </location>
</feature>
<feature type="chain" id="PRO_5021282596" description="Secreted protein" evidence="1">
    <location>
        <begin position="24"/>
        <end position="231"/>
    </location>
</feature>
<dbReference type="Proteomes" id="UP000298030">
    <property type="component" value="Unassembled WGS sequence"/>
</dbReference>
<accession>A0A4Y7T689</accession>
<name>A0A4Y7T689_COPMI</name>
<gene>
    <name evidence="2" type="ORF">FA13DRAFT_689026</name>
</gene>
<protein>
    <recommendedName>
        <fullName evidence="4">Secreted protein</fullName>
    </recommendedName>
</protein>
<sequence length="231" mass="24828">MSTGCMACLAGMCLCCCADGACSLRHPSIAFSIIKLRPSISPLLSTPRCRNKCEPSRPGSPYPLEGDGSHRHFIIVAASACRVYNTPSVTIAPRPYNARPLDPRLGPLISVVLSNCSLSSGTLICQHYFLVFTSPFTKTLSYHLLSLSDVIGVNCIESIPSFLIPSFHPLKRVGPLCSYRSYSSARRCAWSVESSLVVVTKGIVRVVKASQALTCVVPLSKTTRSSNSASD</sequence>
<evidence type="ECO:0008006" key="4">
    <source>
        <dbReference type="Google" id="ProtNLM"/>
    </source>
</evidence>
<dbReference type="AlphaFoldDB" id="A0A4Y7T689"/>
<comment type="caution">
    <text evidence="2">The sequence shown here is derived from an EMBL/GenBank/DDBJ whole genome shotgun (WGS) entry which is preliminary data.</text>
</comment>
<evidence type="ECO:0000256" key="1">
    <source>
        <dbReference type="SAM" id="SignalP"/>
    </source>
</evidence>